<gene>
    <name evidence="7" type="ORF">Vbra_14530</name>
</gene>
<dbReference type="OrthoDB" id="415459at2759"/>
<feature type="region of interest" description="Disordered" evidence="5">
    <location>
        <begin position="230"/>
        <end position="299"/>
    </location>
</feature>
<dbReference type="PROSITE" id="PS50103">
    <property type="entry name" value="ZF_C3H1"/>
    <property type="match status" value="2"/>
</dbReference>
<evidence type="ECO:0000313" key="7">
    <source>
        <dbReference type="EMBL" id="CEM07641.1"/>
    </source>
</evidence>
<dbReference type="GO" id="GO:0008270">
    <property type="term" value="F:zinc ion binding"/>
    <property type="evidence" value="ECO:0007669"/>
    <property type="project" value="UniProtKB-KW"/>
</dbReference>
<keyword evidence="2 4" id="KW-0863">Zinc-finger</keyword>
<dbReference type="InterPro" id="IPR036855">
    <property type="entry name" value="Znf_CCCH_sf"/>
</dbReference>
<dbReference type="InterPro" id="IPR000571">
    <property type="entry name" value="Znf_CCCH"/>
</dbReference>
<evidence type="ECO:0000256" key="3">
    <source>
        <dbReference type="ARBA" id="ARBA00022833"/>
    </source>
</evidence>
<feature type="domain" description="C3H1-type" evidence="6">
    <location>
        <begin position="201"/>
        <end position="228"/>
    </location>
</feature>
<dbReference type="EMBL" id="CDMY01000376">
    <property type="protein sequence ID" value="CEM07641.1"/>
    <property type="molecule type" value="Genomic_DNA"/>
</dbReference>
<accession>A0A0G4F6A3</accession>
<evidence type="ECO:0000256" key="4">
    <source>
        <dbReference type="PROSITE-ProRule" id="PRU00723"/>
    </source>
</evidence>
<feature type="region of interest" description="Disordered" evidence="5">
    <location>
        <begin position="65"/>
        <end position="119"/>
    </location>
</feature>
<feature type="region of interest" description="Disordered" evidence="5">
    <location>
        <begin position="1"/>
        <end position="20"/>
    </location>
</feature>
<keyword evidence="1 4" id="KW-0479">Metal-binding</keyword>
<dbReference type="Pfam" id="PF00642">
    <property type="entry name" value="zf-CCCH"/>
    <property type="match status" value="1"/>
</dbReference>
<feature type="zinc finger region" description="C3H1-type" evidence="4">
    <location>
        <begin position="166"/>
        <end position="193"/>
    </location>
</feature>
<feature type="domain" description="C3H1-type" evidence="6">
    <location>
        <begin position="166"/>
        <end position="193"/>
    </location>
</feature>
<protein>
    <recommendedName>
        <fullName evidence="6">C3H1-type domain-containing protein</fullName>
    </recommendedName>
</protein>
<feature type="compositionally biased region" description="Basic and acidic residues" evidence="5">
    <location>
        <begin position="321"/>
        <end position="342"/>
    </location>
</feature>
<evidence type="ECO:0000256" key="1">
    <source>
        <dbReference type="ARBA" id="ARBA00022723"/>
    </source>
</evidence>
<dbReference type="SUPFAM" id="SSF90229">
    <property type="entry name" value="CCCH zinc finger"/>
    <property type="match status" value="1"/>
</dbReference>
<evidence type="ECO:0000259" key="6">
    <source>
        <dbReference type="PROSITE" id="PS50103"/>
    </source>
</evidence>
<keyword evidence="3 4" id="KW-0862">Zinc</keyword>
<dbReference type="SMART" id="SM00356">
    <property type="entry name" value="ZnF_C3H1"/>
    <property type="match status" value="2"/>
</dbReference>
<feature type="compositionally biased region" description="Low complexity" evidence="5">
    <location>
        <begin position="277"/>
        <end position="293"/>
    </location>
</feature>
<dbReference type="Gene3D" id="3.30.1370.210">
    <property type="match status" value="1"/>
</dbReference>
<proteinExistence type="predicted"/>
<feature type="compositionally biased region" description="Basic and acidic residues" evidence="5">
    <location>
        <begin position="242"/>
        <end position="254"/>
    </location>
</feature>
<keyword evidence="8" id="KW-1185">Reference proteome</keyword>
<evidence type="ECO:0000313" key="8">
    <source>
        <dbReference type="Proteomes" id="UP000041254"/>
    </source>
</evidence>
<dbReference type="InParanoid" id="A0A0G4F6A3"/>
<sequence length="525" mass="58920">MFPLLTPRDWGPPGGTARSLEKEGDLPVVLWEVRVKTHHMYSRPYVPLILPDARYLREIHELHPRPVTSSFSPTTPEDRTTRPGAAIGASRGADTRSGVTGSSMANPGPGTRKKVSDSNHRFNQRFKRQFIKTSMCPFMPNCRYSDCPEQCCFAHTPDELRPSINLDKTAMCPQVKKGRECRLPSCRYAHSREELRATPYFANTAICQKWLKGTCTLGDKCRYAHGSTELKPRTAGMPKGRISKDTRVPRHELRQQQQQQEEEEEDEAGTDPQTPPEGQAQQHFQQQGQTEEQQQQEDTDDHLFRLLDNRWLPDSVLDDGPESHEPQAREGEQRGGQRDSGRPKRRNTSDTLTIDIPPINRRSKARDAPAPAAEEGTTTTKEEEEGATPASVSREADDDIADPSLQETLVRPPDGNVVIPLFPILETGPSPSSSPFMWVPPVRSPQQQSMGSSPCRMPTSPFPPQERDFTETSDLLGDLRDPPSPSRGSTASEWKNEDYLAMIESLERLTSEDDLRAAAPCQYYE</sequence>
<feature type="compositionally biased region" description="Low complexity" evidence="5">
    <location>
        <begin position="368"/>
        <end position="379"/>
    </location>
</feature>
<dbReference type="VEuPathDB" id="CryptoDB:Vbra_14530"/>
<feature type="zinc finger region" description="C3H1-type" evidence="4">
    <location>
        <begin position="201"/>
        <end position="228"/>
    </location>
</feature>
<dbReference type="Gene3D" id="4.10.1000.10">
    <property type="entry name" value="Zinc finger, CCCH-type"/>
    <property type="match status" value="1"/>
</dbReference>
<evidence type="ECO:0000256" key="5">
    <source>
        <dbReference type="SAM" id="MobiDB-lite"/>
    </source>
</evidence>
<feature type="region of interest" description="Disordered" evidence="5">
    <location>
        <begin position="313"/>
        <end position="415"/>
    </location>
</feature>
<organism evidence="7 8">
    <name type="scientific">Vitrella brassicaformis (strain CCMP3155)</name>
    <dbReference type="NCBI Taxonomy" id="1169540"/>
    <lineage>
        <taxon>Eukaryota</taxon>
        <taxon>Sar</taxon>
        <taxon>Alveolata</taxon>
        <taxon>Colpodellida</taxon>
        <taxon>Vitrellaceae</taxon>
        <taxon>Vitrella</taxon>
    </lineage>
</organism>
<evidence type="ECO:0000256" key="2">
    <source>
        <dbReference type="ARBA" id="ARBA00022771"/>
    </source>
</evidence>
<feature type="compositionally biased region" description="Acidic residues" evidence="5">
    <location>
        <begin position="260"/>
        <end position="269"/>
    </location>
</feature>
<reference evidence="7 8" key="1">
    <citation type="submission" date="2014-11" db="EMBL/GenBank/DDBJ databases">
        <authorList>
            <person name="Zhu J."/>
            <person name="Qi W."/>
            <person name="Song R."/>
        </authorList>
    </citation>
    <scope>NUCLEOTIDE SEQUENCE [LARGE SCALE GENOMIC DNA]</scope>
</reference>
<dbReference type="Proteomes" id="UP000041254">
    <property type="component" value="Unassembled WGS sequence"/>
</dbReference>
<dbReference type="AlphaFoldDB" id="A0A0G4F6A3"/>
<name>A0A0G4F6A3_VITBC</name>
<feature type="region of interest" description="Disordered" evidence="5">
    <location>
        <begin position="429"/>
        <end position="496"/>
    </location>
</feature>